<feature type="domain" description="Rhamnogalacturonase A/B/Epimerase-like pectate lyase" evidence="2">
    <location>
        <begin position="60"/>
        <end position="276"/>
    </location>
</feature>
<dbReference type="PANTHER" id="PTHR33928:SF2">
    <property type="entry name" value="PECTATE LYASE SUPERFAMILY PROTEIN DOMAIN-CONTAINING PROTEIN-RELATED"/>
    <property type="match status" value="1"/>
</dbReference>
<dbReference type="AlphaFoldDB" id="A0A518GKT0"/>
<dbReference type="InterPro" id="IPR039279">
    <property type="entry name" value="QRT3-like"/>
</dbReference>
<feature type="signal peptide" evidence="1">
    <location>
        <begin position="1"/>
        <end position="30"/>
    </location>
</feature>
<dbReference type="InterPro" id="IPR012334">
    <property type="entry name" value="Pectin_lyas_fold"/>
</dbReference>
<feature type="chain" id="PRO_5022111883" evidence="1">
    <location>
        <begin position="31"/>
        <end position="635"/>
    </location>
</feature>
<dbReference type="RefSeq" id="WP_145296885.1">
    <property type="nucleotide sequence ID" value="NZ_CP036299.1"/>
</dbReference>
<keyword evidence="1" id="KW-0732">Signal</keyword>
<dbReference type="OrthoDB" id="2624869at2"/>
<organism evidence="3 4">
    <name type="scientific">Planctopirus ephydatiae</name>
    <dbReference type="NCBI Taxonomy" id="2528019"/>
    <lineage>
        <taxon>Bacteria</taxon>
        <taxon>Pseudomonadati</taxon>
        <taxon>Planctomycetota</taxon>
        <taxon>Planctomycetia</taxon>
        <taxon>Planctomycetales</taxon>
        <taxon>Planctomycetaceae</taxon>
        <taxon>Planctopirus</taxon>
    </lineage>
</organism>
<evidence type="ECO:0000259" key="2">
    <source>
        <dbReference type="Pfam" id="PF12708"/>
    </source>
</evidence>
<protein>
    <submittedName>
        <fullName evidence="3">Pectate lyase superfamily protein</fullName>
    </submittedName>
</protein>
<proteinExistence type="predicted"/>
<dbReference type="GO" id="GO:0016829">
    <property type="term" value="F:lyase activity"/>
    <property type="evidence" value="ECO:0007669"/>
    <property type="project" value="UniProtKB-KW"/>
</dbReference>
<dbReference type="Proteomes" id="UP000315349">
    <property type="component" value="Chromosome"/>
</dbReference>
<sequence precursor="true">MPSRTCWDHLAFACLLGLSVWLGDSASSRAAEVPRAKIEEQADRRFPVCDFVIDVTKPPYSARGDGKTDDTAAIQKAINDVMGKHKVVYFPNGTYLVTDTLNWANKNSEGGNAYGFNWLQGQSTSKTVLRLKDGSFADATKPKAIMWCGGFGSADWFHNYVQGMTFDVGKGNAGAIGLQFYSNNTGALRDCAIVSQDGQGDVGLDLAHRDMNGPLLVQRVSVKGFRRGVVTARAVNSQTFEHLTLTGQTEFGFDNHGQAISIRGLTSVNVVPAIRSYGTLSLIEANLTGRDGTNLLPAIVNYNGGRMSLRDITTTGYARAVADVGTPDYFAALRVTGVDKAGSEGPKVAEYFSHAATSPFDAPAKSLRLPVQETPDVPWDNPKTWAVVDTFGADPTGQKDSSAAIQKAIDSGATTVFFPGFYAVEKSVRVRGKVRRILGTGAWIDYTAKSKPDFIIADGDAKAVVVEYFAPIGGGIEIATDRAVIVRSVQCPRITHNGKGLLFLEDVTTNDLRFKKDQQVWARQLNVENEGTHVTNDGGKLWVLGYKTERGGTLLHTKGGGRSEVFGTFSYTTTAGKLAPMFVTEDASVFAFFSEVCYGSDPFAMLIRETRNGVTREVKSGDGAVTPYVGVPAAK</sequence>
<keyword evidence="4" id="KW-1185">Reference proteome</keyword>
<evidence type="ECO:0000313" key="4">
    <source>
        <dbReference type="Proteomes" id="UP000315349"/>
    </source>
</evidence>
<dbReference type="InterPro" id="IPR011050">
    <property type="entry name" value="Pectin_lyase_fold/virulence"/>
</dbReference>
<evidence type="ECO:0000256" key="1">
    <source>
        <dbReference type="SAM" id="SignalP"/>
    </source>
</evidence>
<dbReference type="KEGG" id="peh:Spb1_11420"/>
<dbReference type="EMBL" id="CP036299">
    <property type="protein sequence ID" value="QDV29262.1"/>
    <property type="molecule type" value="Genomic_DNA"/>
</dbReference>
<name>A0A518GKT0_9PLAN</name>
<dbReference type="GO" id="GO:0004650">
    <property type="term" value="F:polygalacturonase activity"/>
    <property type="evidence" value="ECO:0007669"/>
    <property type="project" value="InterPro"/>
</dbReference>
<accession>A0A518GKT0</accession>
<dbReference type="Pfam" id="PF12708">
    <property type="entry name" value="Pect-lyase_RHGA_epim"/>
    <property type="match status" value="1"/>
</dbReference>
<dbReference type="PANTHER" id="PTHR33928">
    <property type="entry name" value="POLYGALACTURONASE QRT3"/>
    <property type="match status" value="1"/>
</dbReference>
<reference evidence="3 4" key="1">
    <citation type="submission" date="2019-02" db="EMBL/GenBank/DDBJ databases">
        <title>Deep-cultivation of Planctomycetes and their phenomic and genomic characterization uncovers novel biology.</title>
        <authorList>
            <person name="Wiegand S."/>
            <person name="Jogler M."/>
            <person name="Boedeker C."/>
            <person name="Pinto D."/>
            <person name="Vollmers J."/>
            <person name="Rivas-Marin E."/>
            <person name="Kohn T."/>
            <person name="Peeters S.H."/>
            <person name="Heuer A."/>
            <person name="Rast P."/>
            <person name="Oberbeckmann S."/>
            <person name="Bunk B."/>
            <person name="Jeske O."/>
            <person name="Meyerdierks A."/>
            <person name="Storesund J.E."/>
            <person name="Kallscheuer N."/>
            <person name="Luecker S."/>
            <person name="Lage O.M."/>
            <person name="Pohl T."/>
            <person name="Merkel B.J."/>
            <person name="Hornburger P."/>
            <person name="Mueller R.-W."/>
            <person name="Bruemmer F."/>
            <person name="Labrenz M."/>
            <person name="Spormann A.M."/>
            <person name="Op den Camp H."/>
            <person name="Overmann J."/>
            <person name="Amann R."/>
            <person name="Jetten M.S.M."/>
            <person name="Mascher T."/>
            <person name="Medema M.H."/>
            <person name="Devos D.P."/>
            <person name="Kaster A.-K."/>
            <person name="Ovreas L."/>
            <person name="Rohde M."/>
            <person name="Galperin M.Y."/>
            <person name="Jogler C."/>
        </authorList>
    </citation>
    <scope>NUCLEOTIDE SEQUENCE [LARGE SCALE GENOMIC DNA]</scope>
    <source>
        <strain evidence="3 4">Spb1</strain>
    </source>
</reference>
<evidence type="ECO:0000313" key="3">
    <source>
        <dbReference type="EMBL" id="QDV29262.1"/>
    </source>
</evidence>
<keyword evidence="3" id="KW-0456">Lyase</keyword>
<gene>
    <name evidence="3" type="ORF">Spb1_11420</name>
</gene>
<dbReference type="Gene3D" id="2.160.20.10">
    <property type="entry name" value="Single-stranded right-handed beta-helix, Pectin lyase-like"/>
    <property type="match status" value="2"/>
</dbReference>
<dbReference type="SUPFAM" id="SSF51126">
    <property type="entry name" value="Pectin lyase-like"/>
    <property type="match status" value="2"/>
</dbReference>
<dbReference type="InterPro" id="IPR024535">
    <property type="entry name" value="RHGA/B-epi-like_pectate_lyase"/>
</dbReference>